<protein>
    <submittedName>
        <fullName evidence="3">Uncharacterized protein</fullName>
    </submittedName>
</protein>
<dbReference type="AlphaFoldDB" id="A0A813FZH8"/>
<feature type="region of interest" description="Disordered" evidence="1">
    <location>
        <begin position="86"/>
        <end position="136"/>
    </location>
</feature>
<keyword evidence="4" id="KW-1185">Reference proteome</keyword>
<name>A0A813FZH8_POLGL</name>
<dbReference type="EMBL" id="CAJNNV010009720">
    <property type="protein sequence ID" value="CAE8597737.1"/>
    <property type="molecule type" value="Genomic_DNA"/>
</dbReference>
<feature type="compositionally biased region" description="Polar residues" evidence="1">
    <location>
        <begin position="94"/>
        <end position="109"/>
    </location>
</feature>
<evidence type="ECO:0000256" key="1">
    <source>
        <dbReference type="SAM" id="MobiDB-lite"/>
    </source>
</evidence>
<sequence length="163" mass="18397">MAERTVFSSAALVTFKVTCETRRIFANACDRAVPWGERCHRSLFSGRNMTASIYDHGFYDGLDCRTRVTSHGRGIRLGHRLHDLDREVPRGSPASKSSNAFRRSTQQRFQVPRGAEVQQRQFGGNRDISTHQGTEQFMNDENIGRCQDIMILGRAFSASTQPS</sequence>
<gene>
    <name evidence="2" type="ORF">PGLA1383_LOCUS16171</name>
    <name evidence="3" type="ORF">PGLA1383_LOCUS35211</name>
</gene>
<organism evidence="3 4">
    <name type="scientific">Polarella glacialis</name>
    <name type="common">Dinoflagellate</name>
    <dbReference type="NCBI Taxonomy" id="89957"/>
    <lineage>
        <taxon>Eukaryota</taxon>
        <taxon>Sar</taxon>
        <taxon>Alveolata</taxon>
        <taxon>Dinophyceae</taxon>
        <taxon>Suessiales</taxon>
        <taxon>Suessiaceae</taxon>
        <taxon>Polarella</taxon>
    </lineage>
</organism>
<evidence type="ECO:0000313" key="4">
    <source>
        <dbReference type="Proteomes" id="UP000654075"/>
    </source>
</evidence>
<evidence type="ECO:0000313" key="2">
    <source>
        <dbReference type="EMBL" id="CAE8597737.1"/>
    </source>
</evidence>
<evidence type="ECO:0000313" key="3">
    <source>
        <dbReference type="EMBL" id="CAE8617551.1"/>
    </source>
</evidence>
<reference evidence="3" key="1">
    <citation type="submission" date="2021-02" db="EMBL/GenBank/DDBJ databases">
        <authorList>
            <person name="Dougan E. K."/>
            <person name="Rhodes N."/>
            <person name="Thang M."/>
            <person name="Chan C."/>
        </authorList>
    </citation>
    <scope>NUCLEOTIDE SEQUENCE</scope>
</reference>
<dbReference type="EMBL" id="CAJNNV010026200">
    <property type="protein sequence ID" value="CAE8617551.1"/>
    <property type="molecule type" value="Genomic_DNA"/>
</dbReference>
<dbReference type="Proteomes" id="UP000654075">
    <property type="component" value="Unassembled WGS sequence"/>
</dbReference>
<accession>A0A813FZH8</accession>
<comment type="caution">
    <text evidence="3">The sequence shown here is derived from an EMBL/GenBank/DDBJ whole genome shotgun (WGS) entry which is preliminary data.</text>
</comment>
<proteinExistence type="predicted"/>